<accession>A0A2S9YET2</accession>
<dbReference type="InterPro" id="IPR000644">
    <property type="entry name" value="CBS_dom"/>
</dbReference>
<evidence type="ECO:0000313" key="5">
    <source>
        <dbReference type="Proteomes" id="UP000237968"/>
    </source>
</evidence>
<dbReference type="InterPro" id="IPR051257">
    <property type="entry name" value="Diverse_CBS-Domain"/>
</dbReference>
<evidence type="ECO:0000256" key="1">
    <source>
        <dbReference type="ARBA" id="ARBA00023122"/>
    </source>
</evidence>
<keyword evidence="5" id="KW-1185">Reference proteome</keyword>
<dbReference type="PANTHER" id="PTHR43080">
    <property type="entry name" value="CBS DOMAIN-CONTAINING PROTEIN CBSX3, MITOCHONDRIAL"/>
    <property type="match status" value="1"/>
</dbReference>
<organism evidence="4 5">
    <name type="scientific">Enhygromyxa salina</name>
    <dbReference type="NCBI Taxonomy" id="215803"/>
    <lineage>
        <taxon>Bacteria</taxon>
        <taxon>Pseudomonadati</taxon>
        <taxon>Myxococcota</taxon>
        <taxon>Polyangia</taxon>
        <taxon>Nannocystales</taxon>
        <taxon>Nannocystaceae</taxon>
        <taxon>Enhygromyxa</taxon>
    </lineage>
</organism>
<protein>
    <submittedName>
        <fullName evidence="4">Inosine 5'-monophosphate dehydrogenase</fullName>
    </submittedName>
</protein>
<sequence length="143" mass="15422">MLGAQMKRNEPVSKIMTVGVQTVHTGQKLSEVRKLLADNPYHHVPVVSGDKLIGMISATDMIKLSLAIYGADQRAVDAMLDGEHSIESVMTKELVTISSKDTVRAAAEVFGGGLFHSLPVVEGDKLVGLVTSTDVIRYLLAQY</sequence>
<dbReference type="AlphaFoldDB" id="A0A2S9YET2"/>
<name>A0A2S9YET2_9BACT</name>
<reference evidence="4 5" key="1">
    <citation type="submission" date="2018-03" db="EMBL/GenBank/DDBJ databases">
        <title>Draft Genome Sequences of the Obligatory Marine Myxobacteria Enhygromyxa salina SWB005.</title>
        <authorList>
            <person name="Poehlein A."/>
            <person name="Moghaddam J.A."/>
            <person name="Harms H."/>
            <person name="Alanjari M."/>
            <person name="Koenig G.M."/>
            <person name="Daniel R."/>
            <person name="Schaeberle T.F."/>
        </authorList>
    </citation>
    <scope>NUCLEOTIDE SEQUENCE [LARGE SCALE GENOMIC DNA]</scope>
    <source>
        <strain evidence="4 5">SWB005</strain>
    </source>
</reference>
<dbReference type="Gene3D" id="3.10.580.10">
    <property type="entry name" value="CBS-domain"/>
    <property type="match status" value="1"/>
</dbReference>
<evidence type="ECO:0000259" key="3">
    <source>
        <dbReference type="PROSITE" id="PS51371"/>
    </source>
</evidence>
<feature type="domain" description="CBS" evidence="3">
    <location>
        <begin position="90"/>
        <end position="143"/>
    </location>
</feature>
<dbReference type="PROSITE" id="PS51371">
    <property type="entry name" value="CBS"/>
    <property type="match status" value="2"/>
</dbReference>
<comment type="caution">
    <text evidence="4">The sequence shown here is derived from an EMBL/GenBank/DDBJ whole genome shotgun (WGS) entry which is preliminary data.</text>
</comment>
<dbReference type="SUPFAM" id="SSF54631">
    <property type="entry name" value="CBS-domain pair"/>
    <property type="match status" value="1"/>
</dbReference>
<dbReference type="SMART" id="SM00116">
    <property type="entry name" value="CBS"/>
    <property type="match status" value="2"/>
</dbReference>
<dbReference type="EMBL" id="PVNK01000073">
    <property type="protein sequence ID" value="PRQ03634.1"/>
    <property type="molecule type" value="Genomic_DNA"/>
</dbReference>
<dbReference type="Proteomes" id="UP000237968">
    <property type="component" value="Unassembled WGS sequence"/>
</dbReference>
<dbReference type="PANTHER" id="PTHR43080:SF2">
    <property type="entry name" value="CBS DOMAIN-CONTAINING PROTEIN"/>
    <property type="match status" value="1"/>
</dbReference>
<dbReference type="Pfam" id="PF00571">
    <property type="entry name" value="CBS"/>
    <property type="match status" value="2"/>
</dbReference>
<keyword evidence="1 2" id="KW-0129">CBS domain</keyword>
<proteinExistence type="predicted"/>
<evidence type="ECO:0000313" key="4">
    <source>
        <dbReference type="EMBL" id="PRQ03634.1"/>
    </source>
</evidence>
<feature type="domain" description="CBS" evidence="3">
    <location>
        <begin position="16"/>
        <end position="73"/>
    </location>
</feature>
<gene>
    <name evidence="4" type="ORF">ENSA5_13890</name>
</gene>
<dbReference type="InterPro" id="IPR046342">
    <property type="entry name" value="CBS_dom_sf"/>
</dbReference>
<evidence type="ECO:0000256" key="2">
    <source>
        <dbReference type="PROSITE-ProRule" id="PRU00703"/>
    </source>
</evidence>